<sequence>VGKGFLGVETSLFASMLIQPQPQAAEEEDEVEMPTAPAPPSPTNASSPPPQDPTPTPHVVELEQDKHTQAMEILKLEKREDASKHGGKIESIDVDEDITLVDVETQVDMDAELQGRIDQHVSDATKDISAAEPTVFDDEEVTMTMAQTMIKMKAEKAKLIDEQIAKRLHDEEVEKAAARKKQEKDDLER</sequence>
<feature type="non-terminal residue" evidence="2">
    <location>
        <position position="1"/>
    </location>
</feature>
<proteinExistence type="predicted"/>
<accession>A0A699RRN9</accession>
<name>A0A699RRN9_TANCI</name>
<dbReference type="AlphaFoldDB" id="A0A699RRN9"/>
<reference evidence="2" key="1">
    <citation type="journal article" date="2019" name="Sci. Rep.">
        <title>Draft genome of Tanacetum cinerariifolium, the natural source of mosquito coil.</title>
        <authorList>
            <person name="Yamashiro T."/>
            <person name="Shiraishi A."/>
            <person name="Satake H."/>
            <person name="Nakayama K."/>
        </authorList>
    </citation>
    <scope>NUCLEOTIDE SEQUENCE</scope>
</reference>
<evidence type="ECO:0000313" key="2">
    <source>
        <dbReference type="EMBL" id="GFC87648.1"/>
    </source>
</evidence>
<organism evidence="2">
    <name type="scientific">Tanacetum cinerariifolium</name>
    <name type="common">Dalmatian daisy</name>
    <name type="synonym">Chrysanthemum cinerariifolium</name>
    <dbReference type="NCBI Taxonomy" id="118510"/>
    <lineage>
        <taxon>Eukaryota</taxon>
        <taxon>Viridiplantae</taxon>
        <taxon>Streptophyta</taxon>
        <taxon>Embryophyta</taxon>
        <taxon>Tracheophyta</taxon>
        <taxon>Spermatophyta</taxon>
        <taxon>Magnoliopsida</taxon>
        <taxon>eudicotyledons</taxon>
        <taxon>Gunneridae</taxon>
        <taxon>Pentapetalae</taxon>
        <taxon>asterids</taxon>
        <taxon>campanulids</taxon>
        <taxon>Asterales</taxon>
        <taxon>Asteraceae</taxon>
        <taxon>Asteroideae</taxon>
        <taxon>Anthemideae</taxon>
        <taxon>Anthemidinae</taxon>
        <taxon>Tanacetum</taxon>
    </lineage>
</organism>
<dbReference type="EMBL" id="BKCJ011111335">
    <property type="protein sequence ID" value="GFC87648.1"/>
    <property type="molecule type" value="Genomic_DNA"/>
</dbReference>
<evidence type="ECO:0000256" key="1">
    <source>
        <dbReference type="SAM" id="MobiDB-lite"/>
    </source>
</evidence>
<feature type="compositionally biased region" description="Pro residues" evidence="1">
    <location>
        <begin position="36"/>
        <end position="56"/>
    </location>
</feature>
<feature type="region of interest" description="Disordered" evidence="1">
    <location>
        <begin position="18"/>
        <end position="68"/>
    </location>
</feature>
<comment type="caution">
    <text evidence="2">The sequence shown here is derived from an EMBL/GenBank/DDBJ whole genome shotgun (WGS) entry which is preliminary data.</text>
</comment>
<feature type="non-terminal residue" evidence="2">
    <location>
        <position position="189"/>
    </location>
</feature>
<feature type="region of interest" description="Disordered" evidence="1">
    <location>
        <begin position="168"/>
        <end position="189"/>
    </location>
</feature>
<gene>
    <name evidence="2" type="ORF">Tci_859618</name>
</gene>
<protein>
    <submittedName>
        <fullName evidence="2">Uncharacterized protein</fullName>
    </submittedName>
</protein>